<dbReference type="EMBL" id="CAKKNE010000001">
    <property type="protein sequence ID" value="CAH0364868.1"/>
    <property type="molecule type" value="Genomic_DNA"/>
</dbReference>
<evidence type="ECO:0000256" key="1">
    <source>
        <dbReference type="SAM" id="SignalP"/>
    </source>
</evidence>
<feature type="signal peptide" evidence="1">
    <location>
        <begin position="1"/>
        <end position="22"/>
    </location>
</feature>
<dbReference type="Proteomes" id="UP000789595">
    <property type="component" value="Unassembled WGS sequence"/>
</dbReference>
<gene>
    <name evidence="2" type="ORF">PECAL_1P12540</name>
</gene>
<evidence type="ECO:0000313" key="3">
    <source>
        <dbReference type="Proteomes" id="UP000789595"/>
    </source>
</evidence>
<dbReference type="AlphaFoldDB" id="A0A8J2S4A7"/>
<organism evidence="2 3">
    <name type="scientific">Pelagomonas calceolata</name>
    <dbReference type="NCBI Taxonomy" id="35677"/>
    <lineage>
        <taxon>Eukaryota</taxon>
        <taxon>Sar</taxon>
        <taxon>Stramenopiles</taxon>
        <taxon>Ochrophyta</taxon>
        <taxon>Pelagophyceae</taxon>
        <taxon>Pelagomonadales</taxon>
        <taxon>Pelagomonadaceae</taxon>
        <taxon>Pelagomonas</taxon>
    </lineage>
</organism>
<protein>
    <submittedName>
        <fullName evidence="2">Uncharacterized protein</fullName>
    </submittedName>
</protein>
<name>A0A8J2S4A7_9STRA</name>
<keyword evidence="1" id="KW-0732">Signal</keyword>
<proteinExistence type="predicted"/>
<keyword evidence="3" id="KW-1185">Reference proteome</keyword>
<reference evidence="2" key="1">
    <citation type="submission" date="2021-11" db="EMBL/GenBank/DDBJ databases">
        <authorList>
            <consortium name="Genoscope - CEA"/>
            <person name="William W."/>
        </authorList>
    </citation>
    <scope>NUCLEOTIDE SEQUENCE</scope>
</reference>
<sequence length="259" mass="27673">MRHAHSLLALQAAAAMAPLPWGKRPCQDYLKALREQTPARLDDGLVECHPLRHLRWTAGVAEDDEDSSPLPPQLAFDARNSACHAAGAAGVDWTAVLRHARAYRGGAPVPVVDVLDNWRVAAESLEVVIACACVDRRVVARRGGGAGVALDLERAAPLLSRAGVSAPEVAADPFLDGARTLVRPERLASTRDLEAPVWPKVLHFAEVMAGLDAAARRERFGDVPVRRLANGAWAAGSRHRVAAARLCGLALACRVVKKS</sequence>
<accession>A0A8J2S4A7</accession>
<feature type="chain" id="PRO_5035305983" evidence="1">
    <location>
        <begin position="23"/>
        <end position="259"/>
    </location>
</feature>
<comment type="caution">
    <text evidence="2">The sequence shown here is derived from an EMBL/GenBank/DDBJ whole genome shotgun (WGS) entry which is preliminary data.</text>
</comment>
<evidence type="ECO:0000313" key="2">
    <source>
        <dbReference type="EMBL" id="CAH0364868.1"/>
    </source>
</evidence>